<dbReference type="AlphaFoldDB" id="A0A1I5NWI1"/>
<proteinExistence type="predicted"/>
<evidence type="ECO:0000313" key="2">
    <source>
        <dbReference type="Proteomes" id="UP000183769"/>
    </source>
</evidence>
<protein>
    <submittedName>
        <fullName evidence="1">Uncharacterized protein</fullName>
    </submittedName>
</protein>
<keyword evidence="2" id="KW-1185">Reference proteome</keyword>
<dbReference type="RefSeq" id="WP_074875749.1">
    <property type="nucleotide sequence ID" value="NZ_FOXI01000002.1"/>
</dbReference>
<sequence>MAVGSFCLVRNGSAFLIGVFPIIQGVRPLVILDGVVIVEAVFSEGRHATDLDGVTSLRKRVAG</sequence>
<gene>
    <name evidence="1" type="ORF">SAMN05216277_102208</name>
</gene>
<dbReference type="EMBL" id="FOXI01000002">
    <property type="protein sequence ID" value="SFP25611.1"/>
    <property type="molecule type" value="Genomic_DNA"/>
</dbReference>
<reference evidence="2" key="1">
    <citation type="submission" date="2016-10" db="EMBL/GenBank/DDBJ databases">
        <authorList>
            <person name="Varghese N."/>
            <person name="Submissions S."/>
        </authorList>
    </citation>
    <scope>NUCLEOTIDE SEQUENCE [LARGE SCALE GENOMIC DNA]</scope>
    <source>
        <strain evidence="2">CGMCC 1.10329</strain>
    </source>
</reference>
<dbReference type="Proteomes" id="UP000183769">
    <property type="component" value="Unassembled WGS sequence"/>
</dbReference>
<evidence type="ECO:0000313" key="1">
    <source>
        <dbReference type="EMBL" id="SFP25611.1"/>
    </source>
</evidence>
<accession>A0A1I5NWI1</accession>
<name>A0A1I5NWI1_9EURY</name>
<organism evidence="1 2">
    <name type="scientific">Halolamina pelagica</name>
    <dbReference type="NCBI Taxonomy" id="699431"/>
    <lineage>
        <taxon>Archaea</taxon>
        <taxon>Methanobacteriati</taxon>
        <taxon>Methanobacteriota</taxon>
        <taxon>Stenosarchaea group</taxon>
        <taxon>Halobacteria</taxon>
        <taxon>Halobacteriales</taxon>
        <taxon>Haloferacaceae</taxon>
    </lineage>
</organism>